<proteinExistence type="predicted"/>
<sequence>MSEIRTDLQGNSCLRQWIKHSNDLSPGEKTCQRQRDSLCHIEQTLADYITAMKSGVFFANFLTKAS</sequence>
<comment type="caution">
    <text evidence="1">The sequence shown here is derived from an EMBL/GenBank/DDBJ whole genome shotgun (WGS) entry which is preliminary data.</text>
</comment>
<gene>
    <name evidence="1" type="ORF">BN437_2946</name>
</gene>
<evidence type="ECO:0000313" key="1">
    <source>
        <dbReference type="EMBL" id="CCO94856.1"/>
    </source>
</evidence>
<reference evidence="1 2" key="2">
    <citation type="submission" date="2013-04" db="EMBL/GenBank/DDBJ databases">
        <title>Comparative genomics of 12 strains of Erwinia amylovora identifies a pan-genome with a large conserved core and provides insights into host specificity.</title>
        <authorList>
            <person name="Mann R.A."/>
            <person name="Smits T.H.M."/>
            <person name="Buehlmann A."/>
            <person name="Blom J."/>
            <person name="Goesmann A."/>
            <person name="Frey J.E."/>
            <person name="Plummer K.M."/>
            <person name="Beer S.V."/>
            <person name="Luck J."/>
            <person name="Duffy B."/>
            <person name="Rodoni B."/>
        </authorList>
    </citation>
    <scope>NUCLEOTIDE SEQUENCE [LARGE SCALE GENOMIC DNA]</scope>
    <source>
        <strain evidence="2">CFBP 1232</strain>
    </source>
</reference>
<dbReference type="EMBL" id="CAPB01000035">
    <property type="protein sequence ID" value="CCO94856.1"/>
    <property type="molecule type" value="Genomic_DNA"/>
</dbReference>
<name>A0A831EUG6_ERWAM</name>
<protein>
    <submittedName>
        <fullName evidence="1">Uncharacterized protein</fullName>
    </submittedName>
</protein>
<dbReference type="Proteomes" id="UP000013111">
    <property type="component" value="Unassembled WGS sequence"/>
</dbReference>
<dbReference type="AlphaFoldDB" id="A0A831EUG6"/>
<organism evidence="1 2">
    <name type="scientific">Erwinia amylovora NBRC 12687 = CFBP 1232</name>
    <dbReference type="NCBI Taxonomy" id="1219359"/>
    <lineage>
        <taxon>Bacteria</taxon>
        <taxon>Pseudomonadati</taxon>
        <taxon>Pseudomonadota</taxon>
        <taxon>Gammaproteobacteria</taxon>
        <taxon>Enterobacterales</taxon>
        <taxon>Erwiniaceae</taxon>
        <taxon>Erwinia</taxon>
    </lineage>
</organism>
<accession>A0A831EUG6</accession>
<reference evidence="1 2" key="1">
    <citation type="submission" date="2012-11" db="EMBL/GenBank/DDBJ databases">
        <authorList>
            <person name="Linke B."/>
        </authorList>
    </citation>
    <scope>NUCLEOTIDE SEQUENCE [LARGE SCALE GENOMIC DNA]</scope>
    <source>
        <strain evidence="2">CFBP 1232</strain>
    </source>
</reference>
<evidence type="ECO:0000313" key="2">
    <source>
        <dbReference type="Proteomes" id="UP000013111"/>
    </source>
</evidence>